<dbReference type="Pfam" id="PF00069">
    <property type="entry name" value="Pkinase"/>
    <property type="match status" value="1"/>
</dbReference>
<reference evidence="8 9" key="1">
    <citation type="submission" date="2022-12" db="EMBL/GenBank/DDBJ databases">
        <title>Chromosome-scale assembly of the Ensete ventricosum genome.</title>
        <authorList>
            <person name="Dussert Y."/>
            <person name="Stocks J."/>
            <person name="Wendawek A."/>
            <person name="Woldeyes F."/>
            <person name="Nichols R.A."/>
            <person name="Borrell J.S."/>
        </authorList>
    </citation>
    <scope>NUCLEOTIDE SEQUENCE [LARGE SCALE GENOMIC DNA]</scope>
    <source>
        <strain evidence="9">cv. Maze</strain>
        <tissue evidence="8">Seeds</tissue>
    </source>
</reference>
<organism evidence="8 9">
    <name type="scientific">Ensete ventricosum</name>
    <name type="common">Abyssinian banana</name>
    <name type="synonym">Musa ensete</name>
    <dbReference type="NCBI Taxonomy" id="4639"/>
    <lineage>
        <taxon>Eukaryota</taxon>
        <taxon>Viridiplantae</taxon>
        <taxon>Streptophyta</taxon>
        <taxon>Embryophyta</taxon>
        <taxon>Tracheophyta</taxon>
        <taxon>Spermatophyta</taxon>
        <taxon>Magnoliopsida</taxon>
        <taxon>Liliopsida</taxon>
        <taxon>Zingiberales</taxon>
        <taxon>Musaceae</taxon>
        <taxon>Ensete</taxon>
    </lineage>
</organism>
<evidence type="ECO:0000256" key="5">
    <source>
        <dbReference type="ARBA" id="ARBA00022840"/>
    </source>
</evidence>
<comment type="caution">
    <text evidence="8">The sequence shown here is derived from an EMBL/GenBank/DDBJ whole genome shotgun (WGS) entry which is preliminary data.</text>
</comment>
<dbReference type="SMART" id="SM00220">
    <property type="entry name" value="S_TKc"/>
    <property type="match status" value="1"/>
</dbReference>
<sequence length="159" mass="17372">MSERRSSMAKVIFGKYELVRVLGRGTTAKVHHARHVPSGHTVAIKVFPNPRRPTSPSSSGSADSFILEISALRRLRHPHIVRLHEVLASRSNVGLGGEEGEREGDGVGDREEAWDFMLQVEVYGFTGGASVVEVGGDAILRLWKEKLRPALSGTVHLSL</sequence>
<dbReference type="InterPro" id="IPR017441">
    <property type="entry name" value="Protein_kinase_ATP_BS"/>
</dbReference>
<dbReference type="PANTHER" id="PTHR43895:SF151">
    <property type="entry name" value="CBL-INTERACTING SERINE_THREONINE-PROTEIN KINASE 11"/>
    <property type="match status" value="1"/>
</dbReference>
<dbReference type="InterPro" id="IPR000719">
    <property type="entry name" value="Prot_kinase_dom"/>
</dbReference>
<dbReference type="EMBL" id="JAQQAF010000006">
    <property type="protein sequence ID" value="KAJ8477794.1"/>
    <property type="molecule type" value="Genomic_DNA"/>
</dbReference>
<evidence type="ECO:0000313" key="9">
    <source>
        <dbReference type="Proteomes" id="UP001222027"/>
    </source>
</evidence>
<proteinExistence type="predicted"/>
<dbReference type="GO" id="GO:0004674">
    <property type="term" value="F:protein serine/threonine kinase activity"/>
    <property type="evidence" value="ECO:0007669"/>
    <property type="project" value="UniProtKB-KW"/>
</dbReference>
<dbReference type="InterPro" id="IPR011009">
    <property type="entry name" value="Kinase-like_dom_sf"/>
</dbReference>
<feature type="binding site" evidence="6">
    <location>
        <position position="45"/>
    </location>
    <ligand>
        <name>ATP</name>
        <dbReference type="ChEBI" id="CHEBI:30616"/>
    </ligand>
</feature>
<keyword evidence="5 6" id="KW-0067">ATP-binding</keyword>
<keyword evidence="3 6" id="KW-0547">Nucleotide-binding</keyword>
<protein>
    <recommendedName>
        <fullName evidence="7">Protein kinase domain-containing protein</fullName>
    </recommendedName>
</protein>
<name>A0AAV8QM66_ENSVE</name>
<dbReference type="GO" id="GO:0007165">
    <property type="term" value="P:signal transduction"/>
    <property type="evidence" value="ECO:0007669"/>
    <property type="project" value="TreeGrafter"/>
</dbReference>
<accession>A0AAV8QM66</accession>
<keyword evidence="2" id="KW-0808">Transferase</keyword>
<keyword evidence="9" id="KW-1185">Reference proteome</keyword>
<dbReference type="Gene3D" id="3.30.200.20">
    <property type="entry name" value="Phosphorylase Kinase, domain 1"/>
    <property type="match status" value="1"/>
</dbReference>
<evidence type="ECO:0000256" key="6">
    <source>
        <dbReference type="PROSITE-ProRule" id="PRU10141"/>
    </source>
</evidence>
<evidence type="ECO:0000313" key="8">
    <source>
        <dbReference type="EMBL" id="KAJ8477794.1"/>
    </source>
</evidence>
<evidence type="ECO:0000256" key="3">
    <source>
        <dbReference type="ARBA" id="ARBA00022741"/>
    </source>
</evidence>
<dbReference type="Proteomes" id="UP001222027">
    <property type="component" value="Unassembled WGS sequence"/>
</dbReference>
<dbReference type="SUPFAM" id="SSF56112">
    <property type="entry name" value="Protein kinase-like (PK-like)"/>
    <property type="match status" value="1"/>
</dbReference>
<evidence type="ECO:0000259" key="7">
    <source>
        <dbReference type="PROSITE" id="PS50011"/>
    </source>
</evidence>
<keyword evidence="1" id="KW-0723">Serine/threonine-protein kinase</keyword>
<keyword evidence="4" id="KW-0418">Kinase</keyword>
<dbReference type="AlphaFoldDB" id="A0AAV8QM66"/>
<evidence type="ECO:0000256" key="4">
    <source>
        <dbReference type="ARBA" id="ARBA00022777"/>
    </source>
</evidence>
<gene>
    <name evidence="8" type="ORF">OPV22_021521</name>
</gene>
<dbReference type="PANTHER" id="PTHR43895">
    <property type="entry name" value="CALCIUM/CALMODULIN-DEPENDENT PROTEIN KINASE KINASE-RELATED"/>
    <property type="match status" value="1"/>
</dbReference>
<dbReference type="GO" id="GO:0005524">
    <property type="term" value="F:ATP binding"/>
    <property type="evidence" value="ECO:0007669"/>
    <property type="project" value="UniProtKB-UniRule"/>
</dbReference>
<evidence type="ECO:0000256" key="1">
    <source>
        <dbReference type="ARBA" id="ARBA00022527"/>
    </source>
</evidence>
<dbReference type="PROSITE" id="PS00107">
    <property type="entry name" value="PROTEIN_KINASE_ATP"/>
    <property type="match status" value="1"/>
</dbReference>
<evidence type="ECO:0000256" key="2">
    <source>
        <dbReference type="ARBA" id="ARBA00022679"/>
    </source>
</evidence>
<feature type="domain" description="Protein kinase" evidence="7">
    <location>
        <begin position="16"/>
        <end position="159"/>
    </location>
</feature>
<dbReference type="PROSITE" id="PS50011">
    <property type="entry name" value="PROTEIN_KINASE_DOM"/>
    <property type="match status" value="1"/>
</dbReference>